<feature type="region of interest" description="Disordered" evidence="1">
    <location>
        <begin position="1"/>
        <end position="24"/>
    </location>
</feature>
<dbReference type="HOGENOM" id="CLU_719914_0_0_1"/>
<accession>M5BU30</accession>
<evidence type="ECO:0000256" key="1">
    <source>
        <dbReference type="SAM" id="MobiDB-lite"/>
    </source>
</evidence>
<organism evidence="2 3">
    <name type="scientific">Thanatephorus cucumeris (strain AG1-IB / isolate 7/3/14)</name>
    <name type="common">Lettuce bottom rot fungus</name>
    <name type="synonym">Rhizoctonia solani</name>
    <dbReference type="NCBI Taxonomy" id="1108050"/>
    <lineage>
        <taxon>Eukaryota</taxon>
        <taxon>Fungi</taxon>
        <taxon>Dikarya</taxon>
        <taxon>Basidiomycota</taxon>
        <taxon>Agaricomycotina</taxon>
        <taxon>Agaricomycetes</taxon>
        <taxon>Cantharellales</taxon>
        <taxon>Ceratobasidiaceae</taxon>
        <taxon>Rhizoctonia</taxon>
        <taxon>Rhizoctonia solani AG-1</taxon>
    </lineage>
</organism>
<comment type="caution">
    <text evidence="2">The sequence shown here is derived from an EMBL/GenBank/DDBJ whole genome shotgun (WGS) entry which is preliminary data.</text>
</comment>
<dbReference type="EMBL" id="CAOJ01001674">
    <property type="protein sequence ID" value="CCO27237.1"/>
    <property type="molecule type" value="Genomic_DNA"/>
</dbReference>
<dbReference type="Proteomes" id="UP000012065">
    <property type="component" value="Unassembled WGS sequence"/>
</dbReference>
<reference evidence="2 3" key="1">
    <citation type="journal article" date="2013" name="J. Biotechnol.">
        <title>Establishment and interpretation of the genome sequence of the phytopathogenic fungus Rhizoctonia solani AG1-IB isolate 7/3/14.</title>
        <authorList>
            <person name="Wibberg D.W."/>
            <person name="Jelonek L.J."/>
            <person name="Rupp O.R."/>
            <person name="Hennig M.H."/>
            <person name="Eikmeyer F.E."/>
            <person name="Goesmann A.G."/>
            <person name="Hartmann A.H."/>
            <person name="Borriss R.B."/>
            <person name="Grosch R.G."/>
            <person name="Puehler A.P."/>
            <person name="Schlueter A.S."/>
        </authorList>
    </citation>
    <scope>NUCLEOTIDE SEQUENCE [LARGE SCALE GENOMIC DNA]</scope>
    <source>
        <strain evidence="3">AG1-IB / isolate 7/3/14</strain>
    </source>
</reference>
<gene>
    <name evidence="2" type="ORF">BN14_01273</name>
</gene>
<evidence type="ECO:0000313" key="2">
    <source>
        <dbReference type="EMBL" id="CCO27237.1"/>
    </source>
</evidence>
<evidence type="ECO:0000313" key="3">
    <source>
        <dbReference type="Proteomes" id="UP000012065"/>
    </source>
</evidence>
<name>M5BU30_THACB</name>
<dbReference type="AlphaFoldDB" id="M5BU30"/>
<proteinExistence type="predicted"/>
<sequence length="436" mass="47937">MRSTDVGYDSPVTPDSDLGKFPASSDNNISTPISYDFVFDREDGDVELQLIHTILLQMNNTLFKTRKYLLNKFGTLAELLRDAESNGQLSTGSQIQLPRVSVKCDTQLIGDFNNTLKILYASVVEGPFDFDAVTLTSALRVSSVYGYDALRQFSISKLERAELSAIQRIKIAQELNVMHWTDPAFEELANRAEPIQPDEARILGIDSLLRVSIMREQRRARPSDDESTLVSDTDTVMDARSKGKFRAQSSIITDDESDGSDIDEDIIYHVPNSDDDMLGEKAKTCMIGVAMPGLRVHVPSKSKRQRLEVNFPQCTCMNPESGDCVACRIPPCVFKVMRSLQAQQLIHSDEIMALQGNISPLSTPPASVAVTPSIISEIERTQGKPEGLKMPDPIAPLVSGEANSLSDSPTVIDLGDGDIELKVSSLFSAPHDPELT</sequence>
<protein>
    <submittedName>
        <fullName evidence="2">Uncharacterized protein</fullName>
    </submittedName>
</protein>